<dbReference type="EMBL" id="CP022383">
    <property type="protein sequence ID" value="ATA79372.1"/>
    <property type="molecule type" value="Genomic_DNA"/>
</dbReference>
<evidence type="ECO:0000313" key="1">
    <source>
        <dbReference type="EMBL" id="ATA79372.1"/>
    </source>
</evidence>
<organism evidence="1 2">
    <name type="scientific">Capnocytophaga sputigena</name>
    <dbReference type="NCBI Taxonomy" id="1019"/>
    <lineage>
        <taxon>Bacteria</taxon>
        <taxon>Pseudomonadati</taxon>
        <taxon>Bacteroidota</taxon>
        <taxon>Flavobacteriia</taxon>
        <taxon>Flavobacteriales</taxon>
        <taxon>Flavobacteriaceae</taxon>
        <taxon>Capnocytophaga</taxon>
    </lineage>
</organism>
<dbReference type="Pfam" id="PF13557">
    <property type="entry name" value="Phenol_MetA_deg"/>
    <property type="match status" value="1"/>
</dbReference>
<proteinExistence type="predicted"/>
<sequence>MKNSKNNLFLLLLCLFCSSLAIAQSDETINTDRPDQSEGVYTLPKGQFQIENGYVFSKEDSSANLMLRYGLITNTEIRLEGDFDLRTPDFSSTTFSVKQRLYESEQRFIPSVGLIGYGQYSKTDAKAYTFDACLAFESSLTDVLSLAYGASSSGQFEKLDVTTQINYVPTNNKFWTFVEYYASYNGTRAPEHNINAGFAYLLTPTLQLDISSGRTLWQEEPLYFIEAGFGLLIR</sequence>
<reference evidence="2" key="1">
    <citation type="submission" date="2017-06" db="EMBL/GenBank/DDBJ databases">
        <title>Capnocytophaga spp. assemblies.</title>
        <authorList>
            <person name="Gulvik C.A."/>
        </authorList>
    </citation>
    <scope>NUCLEOTIDE SEQUENCE [LARGE SCALE GENOMIC DNA]</scope>
    <source>
        <strain evidence="2">H4486</strain>
    </source>
</reference>
<protein>
    <submittedName>
        <fullName evidence="1">Phenol degradation protein meta</fullName>
    </submittedName>
</protein>
<dbReference type="AlphaFoldDB" id="A0A2A3N8D3"/>
<dbReference type="InterPro" id="IPR025737">
    <property type="entry name" value="FApF"/>
</dbReference>
<name>A0A2A3N8D3_CAPSP</name>
<accession>A0A2A3N8D3</accession>
<evidence type="ECO:0000313" key="2">
    <source>
        <dbReference type="Proteomes" id="UP000217334"/>
    </source>
</evidence>
<dbReference type="RefSeq" id="WP_095901311.1">
    <property type="nucleotide sequence ID" value="NZ_CP022383.1"/>
</dbReference>
<gene>
    <name evidence="1" type="ORF">CGC59_06640</name>
</gene>
<dbReference type="Proteomes" id="UP000217334">
    <property type="component" value="Chromosome"/>
</dbReference>